<dbReference type="PANTHER" id="PTHR43236:SF1">
    <property type="entry name" value="BLL7220 PROTEIN"/>
    <property type="match status" value="1"/>
</dbReference>
<dbReference type="AlphaFoldDB" id="A0A6P2GPJ4"/>
<gene>
    <name evidence="2" type="ORF">BDI24065_00104</name>
</gene>
<evidence type="ECO:0000259" key="1">
    <source>
        <dbReference type="Pfam" id="PF06114"/>
    </source>
</evidence>
<keyword evidence="3" id="KW-1185">Reference proteome</keyword>
<proteinExistence type="predicted"/>
<feature type="domain" description="IrrE N-terminal-like" evidence="1">
    <location>
        <begin position="115"/>
        <end position="219"/>
    </location>
</feature>
<name>A0A6P2GPJ4_9BURK</name>
<reference evidence="2 3" key="1">
    <citation type="submission" date="2019-09" db="EMBL/GenBank/DDBJ databases">
        <authorList>
            <person name="Depoorter E."/>
        </authorList>
    </citation>
    <scope>NUCLEOTIDE SEQUENCE [LARGE SCALE GENOMIC DNA]</scope>
    <source>
        <strain evidence="2">LMG 24065</strain>
    </source>
</reference>
<dbReference type="Proteomes" id="UP000494125">
    <property type="component" value="Unassembled WGS sequence"/>
</dbReference>
<dbReference type="InterPro" id="IPR052345">
    <property type="entry name" value="Rad_response_metalloprotease"/>
</dbReference>
<organism evidence="2 3">
    <name type="scientific">Burkholderia diffusa</name>
    <dbReference type="NCBI Taxonomy" id="488732"/>
    <lineage>
        <taxon>Bacteria</taxon>
        <taxon>Pseudomonadati</taxon>
        <taxon>Pseudomonadota</taxon>
        <taxon>Betaproteobacteria</taxon>
        <taxon>Burkholderiales</taxon>
        <taxon>Burkholderiaceae</taxon>
        <taxon>Burkholderia</taxon>
        <taxon>Burkholderia cepacia complex</taxon>
    </lineage>
</organism>
<evidence type="ECO:0000313" key="3">
    <source>
        <dbReference type="Proteomes" id="UP000494125"/>
    </source>
</evidence>
<evidence type="ECO:0000313" key="2">
    <source>
        <dbReference type="EMBL" id="VWB06383.1"/>
    </source>
</evidence>
<dbReference type="EMBL" id="CABVPN010000001">
    <property type="protein sequence ID" value="VWB06383.1"/>
    <property type="molecule type" value="Genomic_DNA"/>
</dbReference>
<accession>A0A6P2GPJ4</accession>
<protein>
    <submittedName>
        <fullName evidence="2">XRE family plasmid maintenance system antidote protein</fullName>
    </submittedName>
</protein>
<dbReference type="PANTHER" id="PTHR43236">
    <property type="entry name" value="ANTITOXIN HIGA1"/>
    <property type="match status" value="1"/>
</dbReference>
<dbReference type="InterPro" id="IPR010359">
    <property type="entry name" value="IrrE_HExxH"/>
</dbReference>
<dbReference type="Gene3D" id="1.10.10.2910">
    <property type="match status" value="1"/>
</dbReference>
<dbReference type="Pfam" id="PF06114">
    <property type="entry name" value="Peptidase_M78"/>
    <property type="match status" value="1"/>
</dbReference>
<sequence length="264" mass="29825">MLCALFEHRKNLPWKELRSRGSGEPDLLLLMNAAAELTAVDSTVLFRKRDDASEALTSLWLGEVLKKARAVSLSQPDVTYRGITQEDLRRIAQKSLNVDEIDGLQDFIFETYGIVLVYEKSFSSMKLDGATAKLPNGIPVIALSLRYARYDYFWFTLLHELAHVLLHYDDLSHPILDDFDGENDISDVEAEANRLAADSLIPRRIWIKAAVHRSMDIDDLLVMAKEAAVHPTVAAGLLRKRNSNYRLFSDLVNSLDVRNILGIE</sequence>